<reference evidence="2 3" key="1">
    <citation type="journal article" date="2010" name="Nature">
        <title>Genome sequence of the palaeopolyploid soybean.</title>
        <authorList>
            <person name="Schmutz J."/>
            <person name="Cannon S.B."/>
            <person name="Schlueter J."/>
            <person name="Ma J."/>
            <person name="Mitros T."/>
            <person name="Nelson W."/>
            <person name="Hyten D.L."/>
            <person name="Song Q."/>
            <person name="Thelen J.J."/>
            <person name="Cheng J."/>
            <person name="Xu D."/>
            <person name="Hellsten U."/>
            <person name="May G.D."/>
            <person name="Yu Y."/>
            <person name="Sakurai T."/>
            <person name="Umezawa T."/>
            <person name="Bhattacharyya M.K."/>
            <person name="Sandhu D."/>
            <person name="Valliyodan B."/>
            <person name="Lindquist E."/>
            <person name="Peto M."/>
            <person name="Grant D."/>
            <person name="Shu S."/>
            <person name="Goodstein D."/>
            <person name="Barry K."/>
            <person name="Futrell-Griggs M."/>
            <person name="Abernathy B."/>
            <person name="Du J."/>
            <person name="Tian Z."/>
            <person name="Zhu L."/>
            <person name="Gill N."/>
            <person name="Joshi T."/>
            <person name="Libault M."/>
            <person name="Sethuraman A."/>
            <person name="Zhang X.-C."/>
            <person name="Shinozaki K."/>
            <person name="Nguyen H.T."/>
            <person name="Wing R.A."/>
            <person name="Cregan P."/>
            <person name="Specht J."/>
            <person name="Grimwood J."/>
            <person name="Rokhsar D."/>
            <person name="Stacey G."/>
            <person name="Shoemaker R.C."/>
            <person name="Jackson S.A."/>
        </authorList>
    </citation>
    <scope>NUCLEOTIDE SEQUENCE</scope>
    <source>
        <strain evidence="3">cv. Williams 82</strain>
        <tissue evidence="2">Callus</tissue>
    </source>
</reference>
<keyword evidence="4" id="KW-1185">Reference proteome</keyword>
<dbReference type="EnsemblPlants" id="KRH76076">
    <property type="protein sequence ID" value="KRH76076"/>
    <property type="gene ID" value="GLYMA_01G129500"/>
</dbReference>
<evidence type="ECO:0000256" key="1">
    <source>
        <dbReference type="SAM" id="SignalP"/>
    </source>
</evidence>
<feature type="signal peptide" evidence="1">
    <location>
        <begin position="1"/>
        <end position="23"/>
    </location>
</feature>
<gene>
    <name evidence="2" type="ORF">GLYMA_01G129500</name>
</gene>
<proteinExistence type="predicted"/>
<evidence type="ECO:0000313" key="2">
    <source>
        <dbReference type="EMBL" id="KRH76076.1"/>
    </source>
</evidence>
<evidence type="ECO:0000313" key="4">
    <source>
        <dbReference type="Proteomes" id="UP000008827"/>
    </source>
</evidence>
<organism evidence="2">
    <name type="scientific">Glycine max</name>
    <name type="common">Soybean</name>
    <name type="synonym">Glycine hispida</name>
    <dbReference type="NCBI Taxonomy" id="3847"/>
    <lineage>
        <taxon>Eukaryota</taxon>
        <taxon>Viridiplantae</taxon>
        <taxon>Streptophyta</taxon>
        <taxon>Embryophyta</taxon>
        <taxon>Tracheophyta</taxon>
        <taxon>Spermatophyta</taxon>
        <taxon>Magnoliopsida</taxon>
        <taxon>eudicotyledons</taxon>
        <taxon>Gunneridae</taxon>
        <taxon>Pentapetalae</taxon>
        <taxon>rosids</taxon>
        <taxon>fabids</taxon>
        <taxon>Fabales</taxon>
        <taxon>Fabaceae</taxon>
        <taxon>Papilionoideae</taxon>
        <taxon>50 kb inversion clade</taxon>
        <taxon>NPAAA clade</taxon>
        <taxon>indigoferoid/millettioid clade</taxon>
        <taxon>Phaseoleae</taxon>
        <taxon>Glycine</taxon>
        <taxon>Glycine subgen. Soja</taxon>
    </lineage>
</organism>
<dbReference type="AlphaFoldDB" id="K7K3K0"/>
<feature type="chain" id="PRO_5014580559" description="Secreted protein" evidence="1">
    <location>
        <begin position="24"/>
        <end position="101"/>
    </location>
</feature>
<name>K7K3K0_SOYBN</name>
<evidence type="ECO:0000313" key="3">
    <source>
        <dbReference type="EnsemblPlants" id="KRH76076"/>
    </source>
</evidence>
<dbReference type="Proteomes" id="UP000008827">
    <property type="component" value="Chromosome 1"/>
</dbReference>
<evidence type="ECO:0008006" key="5">
    <source>
        <dbReference type="Google" id="ProtNLM"/>
    </source>
</evidence>
<keyword evidence="1" id="KW-0732">Signal</keyword>
<reference evidence="2" key="3">
    <citation type="submission" date="2018-07" db="EMBL/GenBank/DDBJ databases">
        <title>WGS assembly of Glycine max.</title>
        <authorList>
            <person name="Schmutz J."/>
            <person name="Cannon S."/>
            <person name="Schlueter J."/>
            <person name="Ma J."/>
            <person name="Mitros T."/>
            <person name="Nelson W."/>
            <person name="Hyten D."/>
            <person name="Song Q."/>
            <person name="Thelen J."/>
            <person name="Cheng J."/>
            <person name="Xu D."/>
            <person name="Hellsten U."/>
            <person name="May G."/>
            <person name="Yu Y."/>
            <person name="Sakurai T."/>
            <person name="Umezawa T."/>
            <person name="Bhattacharyya M."/>
            <person name="Sandhu D."/>
            <person name="Valliyodan B."/>
            <person name="Lindquist E."/>
            <person name="Peto M."/>
            <person name="Grant D."/>
            <person name="Shu S."/>
            <person name="Goodstein D."/>
            <person name="Barry K."/>
            <person name="Futrell-Griggs M."/>
            <person name="Abernathy B."/>
            <person name="Du J."/>
            <person name="Tian Z."/>
            <person name="Zhu L."/>
            <person name="Gill N."/>
            <person name="Joshi T."/>
            <person name="Libault M."/>
            <person name="Sethuraman A."/>
            <person name="Zhang X."/>
            <person name="Shinozaki K."/>
            <person name="Nguyen H."/>
            <person name="Wing R."/>
            <person name="Cregan P."/>
            <person name="Specht J."/>
            <person name="Grimwood J."/>
            <person name="Rokhsar D."/>
            <person name="Stacey G."/>
            <person name="Shoemaker R."/>
            <person name="Jackson S."/>
        </authorList>
    </citation>
    <scope>NUCLEOTIDE SEQUENCE</scope>
    <source>
        <tissue evidence="2">Callus</tissue>
    </source>
</reference>
<dbReference type="HOGENOM" id="CLU_2296715_0_0_1"/>
<protein>
    <recommendedName>
        <fullName evidence="5">Secreted protein</fullName>
    </recommendedName>
</protein>
<accession>K7K3K0</accession>
<dbReference type="EMBL" id="CM000834">
    <property type="protein sequence ID" value="KRH76076.1"/>
    <property type="molecule type" value="Genomic_DNA"/>
</dbReference>
<dbReference type="InParanoid" id="K7K3K0"/>
<sequence>MHIIYWLVLNHVLASIPCHATNGVSIPLTPLTYLYMDKGNNILQIKYREAKKKKTNKIPNSTSIIKTCPSLGIVAYVAAAPKILNFIWILELRILQFWSKT</sequence>
<reference evidence="3" key="2">
    <citation type="submission" date="2018-02" db="UniProtKB">
        <authorList>
            <consortium name="EnsemblPlants"/>
        </authorList>
    </citation>
    <scope>IDENTIFICATION</scope>
    <source>
        <strain evidence="3">Williams 82</strain>
    </source>
</reference>
<dbReference type="PaxDb" id="3847-GLYMA01G32103.1"/>
<dbReference type="Gramene" id="KRH76076">
    <property type="protein sequence ID" value="KRH76076"/>
    <property type="gene ID" value="GLYMA_01G129500"/>
</dbReference>